<reference evidence="1" key="1">
    <citation type="journal article" date="2020" name="Nature">
        <title>Giant virus diversity and host interactions through global metagenomics.</title>
        <authorList>
            <person name="Schulz F."/>
            <person name="Roux S."/>
            <person name="Paez-Espino D."/>
            <person name="Jungbluth S."/>
            <person name="Walsh D.A."/>
            <person name="Denef V.J."/>
            <person name="McMahon K.D."/>
            <person name="Konstantinidis K.T."/>
            <person name="Eloe-Fadrosh E.A."/>
            <person name="Kyrpides N.C."/>
            <person name="Woyke T."/>
        </authorList>
    </citation>
    <scope>NUCLEOTIDE SEQUENCE</scope>
    <source>
        <strain evidence="1">GVMAG-S-1101172-89</strain>
    </source>
</reference>
<proteinExistence type="predicted"/>
<name>A0A6C0K6P2_9ZZZZ</name>
<dbReference type="AlphaFoldDB" id="A0A6C0K6P2"/>
<dbReference type="EMBL" id="MN740810">
    <property type="protein sequence ID" value="QHU12831.1"/>
    <property type="molecule type" value="Genomic_DNA"/>
</dbReference>
<accession>A0A6C0K6P2</accession>
<organism evidence="1">
    <name type="scientific">viral metagenome</name>
    <dbReference type="NCBI Taxonomy" id="1070528"/>
    <lineage>
        <taxon>unclassified sequences</taxon>
        <taxon>metagenomes</taxon>
        <taxon>organismal metagenomes</taxon>
    </lineage>
</organism>
<evidence type="ECO:0000313" key="1">
    <source>
        <dbReference type="EMBL" id="QHU12831.1"/>
    </source>
</evidence>
<protein>
    <submittedName>
        <fullName evidence="1">Uncharacterized protein</fullName>
    </submittedName>
</protein>
<sequence length="806" mass="87221">MADIRLNGKNAFLGKKNEALLQKLLTDDFQRRLGTALSLKETTRLNNTITFYMKRVYEKTDSDKSLQDMNTEVLKAVVPDFQSYIRRQQTSSVAANSSVADPLRADVNAQFDRLQVARQESQSKIPAAPVFQLSLEDKDAIPSIQRYEQLKKQRELEARRLEEAQATLAPTDVAMVSRNDSNEIMEMIQSDDMFRAGQREAALRDTATLNAREAERAAARLAAGQIMRDVPPDPRMLYLSDKGNQAMLPMAIPNANPTIALPNSFQTRPPLPQDVIKSQGDLIAYKENEYNLIIYSGDRDWVNNTIENRYNFSVNFDPANNRQGFGLSPSTYIKFKNITRIELVKAIMATEGLETVSLKTGATAYDTSKIINVLSFPYLQVRIDELNTNNYGTNDGVNNSFGVINYDAYWTSDTLLKNKGFTCLIPKFLKCQKVYAPTPLSTLNKLSIQIQRPDGTLVTTDNDALDISGVVLSSMLTGATGFAWGGTVTAGIVTNSLYNDASSKTTGEYIWIQTKKWFNQFSVTQGDRIVLKNLAYKAVFTASITGTTMTLSAIASGTIFVGMSLDTPAGGTIVSLLSGSGATAVYQVSTSQVVTSTTITATTVSGTTPVVTDFLAYLQRDTGHVVVDVGQSTQPVAVFVGSISNGSGSAGTILTVASMISGTISVGTTTGMGMTSGATGTITAQTAGTPGGVGTYTVSSQLVAFGTRITASLDATYTSFQDGTNGSNKLGYSNFIIIRNNFSDSDLKDKGLSTPVALNTALGDFISVTPGVSTGRLLNTSHQVQLVFRVITRDLDSTTKIRPDNM</sequence>